<evidence type="ECO:0000256" key="1">
    <source>
        <dbReference type="SAM" id="MobiDB-lite"/>
    </source>
</evidence>
<dbReference type="Proteomes" id="UP000011185">
    <property type="component" value="Unassembled WGS sequence"/>
</dbReference>
<dbReference type="VEuPathDB" id="MicrosporidiaDB:THOM_3043"/>
<dbReference type="EMBL" id="JH994082">
    <property type="protein sequence ID" value="ELQ74041.1"/>
    <property type="molecule type" value="Genomic_DNA"/>
</dbReference>
<protein>
    <submittedName>
        <fullName evidence="2">Uncharacterized protein</fullName>
    </submittedName>
</protein>
<feature type="compositionally biased region" description="Basic and acidic residues" evidence="1">
    <location>
        <begin position="433"/>
        <end position="450"/>
    </location>
</feature>
<proteinExistence type="predicted"/>
<accession>L7JSL4</accession>
<keyword evidence="3" id="KW-1185">Reference proteome</keyword>
<feature type="compositionally biased region" description="Basic and acidic residues" evidence="1">
    <location>
        <begin position="503"/>
        <end position="526"/>
    </location>
</feature>
<feature type="compositionally biased region" description="Polar residues" evidence="1">
    <location>
        <begin position="538"/>
        <end position="555"/>
    </location>
</feature>
<dbReference type="HOGENOM" id="CLU_316465_0_0_1"/>
<reference evidence="2 3" key="1">
    <citation type="journal article" date="2012" name="PLoS Pathog.">
        <title>The genome of the obligate intracellular parasite Trachipleistophora hominis: new insights into microsporidian genome dynamics and reductive evolution.</title>
        <authorList>
            <person name="Heinz E."/>
            <person name="Williams T.A."/>
            <person name="Nakjang S."/>
            <person name="Noel C.J."/>
            <person name="Swan D.C."/>
            <person name="Goldberg A.V."/>
            <person name="Harris S.R."/>
            <person name="Weinmaier T."/>
            <person name="Markert S."/>
            <person name="Becher D."/>
            <person name="Bernhardt J."/>
            <person name="Dagan T."/>
            <person name="Hacker C."/>
            <person name="Lucocq J.M."/>
            <person name="Schweder T."/>
            <person name="Rattei T."/>
            <person name="Hall N."/>
            <person name="Hirt R.P."/>
            <person name="Embley T.M."/>
        </authorList>
    </citation>
    <scope>NUCLEOTIDE SEQUENCE [LARGE SCALE GENOMIC DNA]</scope>
</reference>
<organism evidence="2 3">
    <name type="scientific">Trachipleistophora hominis</name>
    <name type="common">Microsporidian parasite</name>
    <dbReference type="NCBI Taxonomy" id="72359"/>
    <lineage>
        <taxon>Eukaryota</taxon>
        <taxon>Fungi</taxon>
        <taxon>Fungi incertae sedis</taxon>
        <taxon>Microsporidia</taxon>
        <taxon>Pleistophoridae</taxon>
        <taxon>Trachipleistophora</taxon>
    </lineage>
</organism>
<feature type="region of interest" description="Disordered" evidence="1">
    <location>
        <begin position="892"/>
        <end position="922"/>
    </location>
</feature>
<dbReference type="InParanoid" id="L7JSL4"/>
<feature type="region of interest" description="Disordered" evidence="1">
    <location>
        <begin position="581"/>
        <end position="618"/>
    </location>
</feature>
<dbReference type="AlphaFoldDB" id="L7JSL4"/>
<evidence type="ECO:0000313" key="3">
    <source>
        <dbReference type="Proteomes" id="UP000011185"/>
    </source>
</evidence>
<feature type="compositionally biased region" description="Low complexity" evidence="1">
    <location>
        <begin position="556"/>
        <end position="565"/>
    </location>
</feature>
<dbReference type="OMA" id="IDTEHRY"/>
<name>L7JSL4_TRAHO</name>
<feature type="compositionally biased region" description="Polar residues" evidence="1">
    <location>
        <begin position="581"/>
        <end position="590"/>
    </location>
</feature>
<feature type="region of interest" description="Disordered" evidence="1">
    <location>
        <begin position="429"/>
        <end position="450"/>
    </location>
</feature>
<feature type="compositionally biased region" description="Low complexity" evidence="1">
    <location>
        <begin position="597"/>
        <end position="618"/>
    </location>
</feature>
<sequence length="922" mass="102544">MRITKQLVNKVNKINEHEDEIGTTLKQSSLVENNNMKTKDANAGNTELIEQTTNSPSLNQPLNTTPNASHDFPSAASSINDLRKTNLVATNTSDPNLVADRIPDASNSLPKNSSIATEKSLLNRGVRLAVNSTGSTNKQTTLNKSNLLDVNSTGNLQSIPVNLKQNNLNEMVTPSLESSAMINVGPPVENTKVIVQEEVPRDNNPTLIQLPAKPFVASDDSRQKILVVDPPVTPPIPNDINRTNNDLLAQLVTLIGNIQNPNTVVRPISNAGDGIDTEHRYLTNNIANDNKMNYSDTQCKNDVSCMQIKDLQMGRNNQNGAEERRMRNSDPCLFYKTLVDYTKDINFLSPDMKKELNRIKSKFVDRYRTELKTCLGLADEIAEVRTRYATTTRGFLDGIVDFFKDNGTNGKRTDRPRLLFDEINNINGLGGSGDRDERNRNSNFLENREGSNDDITITRYVTLDNDDKISIFGNKTITKTVTVSKDPKKEAERIKSNNQIDKQISKRDIVQDYSPEKKENKDKDSTLSKNMQDDSAEMKTTNESQSSSKTSTGLETSTAEKTSTVTKTLTKSTTITITQDVSHSYSSVSKTPEKTKSLSSDSPSLSASISSSTDVSNTSVKITSDDGLDVLSFIKKLDSKNYTTTKHANDNKILESIYSIIIEIKNDEGVKKTKKYEKATQYSVKSTEMMVSTLTITQTVDKELIRKTNKSLRDTTGPITETITQSNTPSIDTIAHHENILKEIREDQKILIEKLKNILDEGQLQEFQKIQPSKPKIFESIYSTVDVKNIKPAVENVKKSIDAFKNEFNIAKDINIEIISEAPSIGSSTQTFSIPGEIYSSIMTNDKNERALYGSDTETVSLSQSIEVNKTVGQENSMQYYKTIVLRHKSSENDNEDVKIKIEDQSESNSDVEKVIVSGSDT</sequence>
<gene>
    <name evidence="2" type="ORF">THOM_3043</name>
</gene>
<evidence type="ECO:0000313" key="2">
    <source>
        <dbReference type="EMBL" id="ELQ74041.1"/>
    </source>
</evidence>
<feature type="compositionally biased region" description="Basic and acidic residues" evidence="1">
    <location>
        <begin position="892"/>
        <end position="904"/>
    </location>
</feature>
<dbReference type="OrthoDB" id="10459486at2759"/>
<feature type="region of interest" description="Disordered" evidence="1">
    <location>
        <begin position="482"/>
        <end position="565"/>
    </location>
</feature>
<feature type="compositionally biased region" description="Basic and acidic residues" evidence="1">
    <location>
        <begin position="485"/>
        <end position="495"/>
    </location>
</feature>